<feature type="transmembrane region" description="Helical" evidence="8">
    <location>
        <begin position="222"/>
        <end position="244"/>
    </location>
</feature>
<dbReference type="PANTHER" id="PTHR30177">
    <property type="entry name" value="GLYCINE BETAINE/L-PROLINE TRANSPORT SYSTEM PERMEASE PROTEIN PROW"/>
    <property type="match status" value="1"/>
</dbReference>
<comment type="similarity">
    <text evidence="8">Belongs to the binding-protein-dependent transport system permease family.</text>
</comment>
<dbReference type="SMR" id="B6FXE2"/>
<feature type="transmembrane region" description="Helical" evidence="8">
    <location>
        <begin position="178"/>
        <end position="201"/>
    </location>
</feature>
<feature type="transmembrane region" description="Helical" evidence="8">
    <location>
        <begin position="68"/>
        <end position="94"/>
    </location>
</feature>
<dbReference type="Gene3D" id="1.10.3720.10">
    <property type="entry name" value="MetI-like"/>
    <property type="match status" value="1"/>
</dbReference>
<comment type="subcellular location">
    <subcellularLocation>
        <location evidence="8">Cell membrane</location>
        <topology evidence="8">Multi-pass membrane protein</topology>
    </subcellularLocation>
    <subcellularLocation>
        <location evidence="1">Membrane</location>
        <topology evidence="1">Multi-pass membrane protein</topology>
    </subcellularLocation>
</comment>
<comment type="similarity">
    <text evidence="6">In the C-terminal section; belongs to the OsmX family.</text>
</comment>
<dbReference type="PANTHER" id="PTHR30177:SF4">
    <property type="entry name" value="OSMOPROTECTANT IMPORT PERMEASE PROTEIN OSMW"/>
    <property type="match status" value="1"/>
</dbReference>
<dbReference type="CDD" id="cd13609">
    <property type="entry name" value="PBP2_Opu_like_1"/>
    <property type="match status" value="1"/>
</dbReference>
<comment type="caution">
    <text evidence="10">The sequence shown here is derived from an EMBL/GenBank/DDBJ whole genome shotgun (WGS) entry which is preliminary data.</text>
</comment>
<evidence type="ECO:0000256" key="4">
    <source>
        <dbReference type="ARBA" id="ARBA00022989"/>
    </source>
</evidence>
<dbReference type="GO" id="GO:0043190">
    <property type="term" value="C:ATP-binding cassette (ABC) transporter complex"/>
    <property type="evidence" value="ECO:0007669"/>
    <property type="project" value="InterPro"/>
</dbReference>
<dbReference type="GO" id="GO:0031460">
    <property type="term" value="P:glycine betaine transport"/>
    <property type="evidence" value="ECO:0007669"/>
    <property type="project" value="TreeGrafter"/>
</dbReference>
<dbReference type="SUPFAM" id="SSF53850">
    <property type="entry name" value="Periplasmic binding protein-like II"/>
    <property type="match status" value="1"/>
</dbReference>
<dbReference type="InterPro" id="IPR035906">
    <property type="entry name" value="MetI-like_sf"/>
</dbReference>
<keyword evidence="11" id="KW-1185">Reference proteome</keyword>
<evidence type="ECO:0000256" key="3">
    <source>
        <dbReference type="ARBA" id="ARBA00022692"/>
    </source>
</evidence>
<dbReference type="AlphaFoldDB" id="B6FXE2"/>
<organism evidence="10 11">
    <name type="scientific">Peptacetobacter hiranonis (strain DSM 13275 / JCM 10541 / KCTC 15199 / TO-931)</name>
    <name type="common">Clostridium hiranonis</name>
    <dbReference type="NCBI Taxonomy" id="500633"/>
    <lineage>
        <taxon>Bacteria</taxon>
        <taxon>Bacillati</taxon>
        <taxon>Bacillota</taxon>
        <taxon>Clostridia</taxon>
        <taxon>Peptostreptococcales</taxon>
        <taxon>Peptostreptococcaceae</taxon>
        <taxon>Peptacetobacter</taxon>
    </lineage>
</organism>
<evidence type="ECO:0000313" key="11">
    <source>
        <dbReference type="Proteomes" id="UP000003178"/>
    </source>
</evidence>
<sequence length="520" mass="57019">MSGFIEYMQQNSGTVLNLCIEHIQLTVIAIAIAILIGVPLGILITYFKPAKKPIMGMTNIIQAIPSMALLGFMIPLFGIGTKPAIVMVTLYSLLPIIKNTVAGLNNINPDTIEAAKGIGLDRFQILYKVQIPLAAPVIMAGVRISAVGAVGLMTLAAFIGAGGLGYLVYAGIRTVNNAQILAGAVPACILALLIDYIFSVLERVVTPKNLQLSVNRSKFAKVMDKVVVAVLCVALIGSFAFSALTKVTSDREITIGSMDFTEQEILNYILKYYIEDNSDIKVNQSLSLGASSIVLDAIKGGDVDLYVDYTGTIYGSVLGKEPNSDVEEVYNTVKDEMKSQYNLNVLKSLGFNNTYTLAVKKETAEKYNLETISDLARVSNKLVFSPTLTFVERKDCLVGLQETYPVNFKDIVPIDGSPRYTALMSGECDVIDAYSTDGLLKKFDLKVLKDDKQFFLPYNAIPVTNDRVKEDFPEVEKLLNELGQYLNEETMVDLNYRVDELKQKPSDVAKDFLQEKGLIK</sequence>
<dbReference type="GO" id="GO:0022857">
    <property type="term" value="F:transmembrane transporter activity"/>
    <property type="evidence" value="ECO:0007669"/>
    <property type="project" value="InterPro"/>
</dbReference>
<proteinExistence type="inferred from homology"/>
<evidence type="ECO:0000256" key="1">
    <source>
        <dbReference type="ARBA" id="ARBA00004141"/>
    </source>
</evidence>
<dbReference type="Pfam" id="PF00528">
    <property type="entry name" value="BPD_transp_1"/>
    <property type="match status" value="1"/>
</dbReference>
<reference evidence="10 11" key="1">
    <citation type="submission" date="2008-09" db="EMBL/GenBank/DDBJ databases">
        <authorList>
            <person name="Fulton L."/>
            <person name="Clifton S."/>
            <person name="Fulton B."/>
            <person name="Xu J."/>
            <person name="Minx P."/>
            <person name="Pepin K.H."/>
            <person name="Johnson M."/>
            <person name="Thiruvilangam P."/>
            <person name="Bhonagiri V."/>
            <person name="Nash W.E."/>
            <person name="Mardis E.R."/>
            <person name="Wilson R.K."/>
        </authorList>
    </citation>
    <scope>NUCLEOTIDE SEQUENCE [LARGE SCALE GENOMIC DNA]</scope>
    <source>
        <strain evidence="10 11">DSM 13275</strain>
    </source>
</reference>
<comment type="similarity">
    <text evidence="7">In the N-terminal section; belongs to the binding-protein-dependent transport system permease family.</text>
</comment>
<dbReference type="SUPFAM" id="SSF161098">
    <property type="entry name" value="MetI-like"/>
    <property type="match status" value="1"/>
</dbReference>
<accession>B6FXE2</accession>
<dbReference type="PROSITE" id="PS50928">
    <property type="entry name" value="ABC_TM1"/>
    <property type="match status" value="1"/>
</dbReference>
<evidence type="ECO:0000256" key="2">
    <source>
        <dbReference type="ARBA" id="ARBA00022448"/>
    </source>
</evidence>
<dbReference type="InterPro" id="IPR007210">
    <property type="entry name" value="ABC_Gly_betaine_transp_sub-bd"/>
</dbReference>
<dbReference type="FunFam" id="1.10.3720.10:FF:000001">
    <property type="entry name" value="Glycine betaine ABC transporter, permease"/>
    <property type="match status" value="1"/>
</dbReference>
<dbReference type="OrthoDB" id="9801163at2"/>
<name>B6FXE2_PEPHT</name>
<reference evidence="10 11" key="2">
    <citation type="submission" date="2008-10" db="EMBL/GenBank/DDBJ databases">
        <title>Draft genome sequence of Clostridium hiranonis (DSM 13275).</title>
        <authorList>
            <person name="Sudarsanam P."/>
            <person name="Ley R."/>
            <person name="Guruge J."/>
            <person name="Turnbaugh P.J."/>
            <person name="Mahowald M."/>
            <person name="Liep D."/>
            <person name="Gordon J."/>
        </authorList>
    </citation>
    <scope>NUCLEOTIDE SEQUENCE [LARGE SCALE GENOMIC DNA]</scope>
    <source>
        <strain evidence="10 11">DSM 13275</strain>
    </source>
</reference>
<dbReference type="RefSeq" id="WP_006439470.1">
    <property type="nucleotide sequence ID" value="NZ_DS995355.1"/>
</dbReference>
<dbReference type="Proteomes" id="UP000003178">
    <property type="component" value="Unassembled WGS sequence"/>
</dbReference>
<evidence type="ECO:0000256" key="6">
    <source>
        <dbReference type="ARBA" id="ARBA00035642"/>
    </source>
</evidence>
<dbReference type="InterPro" id="IPR051204">
    <property type="entry name" value="ABC_transp_perm/SBD"/>
</dbReference>
<dbReference type="CDD" id="cd06261">
    <property type="entry name" value="TM_PBP2"/>
    <property type="match status" value="1"/>
</dbReference>
<evidence type="ECO:0000256" key="7">
    <source>
        <dbReference type="ARBA" id="ARBA00035652"/>
    </source>
</evidence>
<feature type="transmembrane region" description="Helical" evidence="8">
    <location>
        <begin position="149"/>
        <end position="172"/>
    </location>
</feature>
<evidence type="ECO:0000259" key="9">
    <source>
        <dbReference type="PROSITE" id="PS50928"/>
    </source>
</evidence>
<evidence type="ECO:0000256" key="5">
    <source>
        <dbReference type="ARBA" id="ARBA00023136"/>
    </source>
</evidence>
<keyword evidence="4 8" id="KW-1133">Transmembrane helix</keyword>
<dbReference type="STRING" id="500633.CLOHIR_00541"/>
<dbReference type="Pfam" id="PF04069">
    <property type="entry name" value="OpuAC"/>
    <property type="match status" value="1"/>
</dbReference>
<evidence type="ECO:0000313" key="10">
    <source>
        <dbReference type="EMBL" id="EEA85792.1"/>
    </source>
</evidence>
<dbReference type="HOGENOM" id="CLU_038355_0_1_9"/>
<dbReference type="EMBL" id="ABWP01000020">
    <property type="protein sequence ID" value="EEA85792.1"/>
    <property type="molecule type" value="Genomic_DNA"/>
</dbReference>
<dbReference type="eggNOG" id="COG1174">
    <property type="taxonomic scope" value="Bacteria"/>
</dbReference>
<dbReference type="Gene3D" id="3.40.190.10">
    <property type="entry name" value="Periplasmic binding protein-like II"/>
    <property type="match status" value="1"/>
</dbReference>
<dbReference type="InterPro" id="IPR000515">
    <property type="entry name" value="MetI-like"/>
</dbReference>
<evidence type="ECO:0000256" key="8">
    <source>
        <dbReference type="RuleBase" id="RU363032"/>
    </source>
</evidence>
<feature type="transmembrane region" description="Helical" evidence="8">
    <location>
        <begin position="23"/>
        <end position="47"/>
    </location>
</feature>
<gene>
    <name evidence="10" type="ORF">CLOHIR_00541</name>
</gene>
<dbReference type="Gene3D" id="3.40.190.120">
    <property type="entry name" value="Osmoprotection protein (prox), domain 2"/>
    <property type="match status" value="1"/>
</dbReference>
<keyword evidence="2 8" id="KW-0813">Transport</keyword>
<dbReference type="eggNOG" id="COG1732">
    <property type="taxonomic scope" value="Bacteria"/>
</dbReference>
<feature type="domain" description="ABC transmembrane type-1" evidence="9">
    <location>
        <begin position="19"/>
        <end position="198"/>
    </location>
</feature>
<keyword evidence="5 8" id="KW-0472">Membrane</keyword>
<protein>
    <submittedName>
        <fullName evidence="10">ABC transporter, substrate-binding protein, QAT family</fullName>
    </submittedName>
</protein>
<keyword evidence="3 8" id="KW-0812">Transmembrane</keyword>